<dbReference type="InterPro" id="IPR001138">
    <property type="entry name" value="Zn2Cys6_DnaBD"/>
</dbReference>
<name>A0A8H7Q893_9FUNG</name>
<dbReference type="GO" id="GO:0000981">
    <property type="term" value="F:DNA-binding transcription factor activity, RNA polymerase II-specific"/>
    <property type="evidence" value="ECO:0007669"/>
    <property type="project" value="InterPro"/>
</dbReference>
<feature type="non-terminal residue" evidence="3">
    <location>
        <position position="129"/>
    </location>
</feature>
<reference evidence="3" key="1">
    <citation type="submission" date="2020-12" db="EMBL/GenBank/DDBJ databases">
        <title>Metabolic potential, ecology and presence of endohyphal bacteria is reflected in genomic diversity of Mucoromycotina.</title>
        <authorList>
            <person name="Muszewska A."/>
            <person name="Okrasinska A."/>
            <person name="Steczkiewicz K."/>
            <person name="Drgas O."/>
            <person name="Orlowska M."/>
            <person name="Perlinska-Lenart U."/>
            <person name="Aleksandrzak-Piekarczyk T."/>
            <person name="Szatraj K."/>
            <person name="Zielenkiewicz U."/>
            <person name="Pilsyk S."/>
            <person name="Malc E."/>
            <person name="Mieczkowski P."/>
            <person name="Kruszewska J.S."/>
            <person name="Biernat P."/>
            <person name="Pawlowska J."/>
        </authorList>
    </citation>
    <scope>NUCLEOTIDE SEQUENCE</scope>
    <source>
        <strain evidence="3">WA0000051536</strain>
    </source>
</reference>
<evidence type="ECO:0000256" key="1">
    <source>
        <dbReference type="SAM" id="MobiDB-lite"/>
    </source>
</evidence>
<feature type="region of interest" description="Disordered" evidence="1">
    <location>
        <begin position="94"/>
        <end position="118"/>
    </location>
</feature>
<gene>
    <name evidence="3" type="ORF">INT44_000597</name>
</gene>
<sequence>MENTSLSPAPVEAQARQKPSGTKRIKISRACDECRKRKVKCDGAQPCYRCRKSETPCIFVKSAPRRGPPKQYVELLETRLRMVEKALTFLEKSNDEHGDDVQADWDQPKYGTLGPSWQQQPYHFLNSNH</sequence>
<dbReference type="InterPro" id="IPR052783">
    <property type="entry name" value="Metabolic/Drug-Res_Regulator"/>
</dbReference>
<protein>
    <recommendedName>
        <fullName evidence="2">Zn(2)-C6 fungal-type domain-containing protein</fullName>
    </recommendedName>
</protein>
<feature type="region of interest" description="Disordered" evidence="1">
    <location>
        <begin position="1"/>
        <end position="22"/>
    </location>
</feature>
<dbReference type="Gene3D" id="4.10.240.10">
    <property type="entry name" value="Zn(2)-C6 fungal-type DNA-binding domain"/>
    <property type="match status" value="1"/>
</dbReference>
<evidence type="ECO:0000313" key="4">
    <source>
        <dbReference type="Proteomes" id="UP000612746"/>
    </source>
</evidence>
<dbReference type="Proteomes" id="UP000612746">
    <property type="component" value="Unassembled WGS sequence"/>
</dbReference>
<dbReference type="AlphaFoldDB" id="A0A8H7Q893"/>
<dbReference type="CDD" id="cd00067">
    <property type="entry name" value="GAL4"/>
    <property type="match status" value="1"/>
</dbReference>
<accession>A0A8H7Q893</accession>
<dbReference type="PROSITE" id="PS50048">
    <property type="entry name" value="ZN2_CY6_FUNGAL_2"/>
    <property type="match status" value="1"/>
</dbReference>
<dbReference type="SUPFAM" id="SSF57701">
    <property type="entry name" value="Zn2/Cys6 DNA-binding domain"/>
    <property type="match status" value="1"/>
</dbReference>
<evidence type="ECO:0000259" key="2">
    <source>
        <dbReference type="PROSITE" id="PS50048"/>
    </source>
</evidence>
<dbReference type="EMBL" id="JAEPRA010000002">
    <property type="protein sequence ID" value="KAG2187847.1"/>
    <property type="molecule type" value="Genomic_DNA"/>
</dbReference>
<feature type="domain" description="Zn(2)-C6 fungal-type" evidence="2">
    <location>
        <begin position="30"/>
        <end position="59"/>
    </location>
</feature>
<proteinExistence type="predicted"/>
<dbReference type="OrthoDB" id="2123952at2759"/>
<dbReference type="SMART" id="SM00066">
    <property type="entry name" value="GAL4"/>
    <property type="match status" value="1"/>
</dbReference>
<dbReference type="InterPro" id="IPR036864">
    <property type="entry name" value="Zn2-C6_fun-type_DNA-bd_sf"/>
</dbReference>
<evidence type="ECO:0000313" key="3">
    <source>
        <dbReference type="EMBL" id="KAG2187847.1"/>
    </source>
</evidence>
<dbReference type="Pfam" id="PF00172">
    <property type="entry name" value="Zn_clus"/>
    <property type="match status" value="1"/>
</dbReference>
<dbReference type="GO" id="GO:0008270">
    <property type="term" value="F:zinc ion binding"/>
    <property type="evidence" value="ECO:0007669"/>
    <property type="project" value="InterPro"/>
</dbReference>
<keyword evidence="4" id="KW-1185">Reference proteome</keyword>
<dbReference type="PANTHER" id="PTHR47655:SF3">
    <property type="entry name" value="ZN(II)2CYS6 TRANSCRIPTION FACTOR (EUROFUNG)"/>
    <property type="match status" value="1"/>
</dbReference>
<dbReference type="PROSITE" id="PS00463">
    <property type="entry name" value="ZN2_CY6_FUNGAL_1"/>
    <property type="match status" value="1"/>
</dbReference>
<organism evidence="3 4">
    <name type="scientific">Umbelopsis vinacea</name>
    <dbReference type="NCBI Taxonomy" id="44442"/>
    <lineage>
        <taxon>Eukaryota</taxon>
        <taxon>Fungi</taxon>
        <taxon>Fungi incertae sedis</taxon>
        <taxon>Mucoromycota</taxon>
        <taxon>Mucoromycotina</taxon>
        <taxon>Umbelopsidomycetes</taxon>
        <taxon>Umbelopsidales</taxon>
        <taxon>Umbelopsidaceae</taxon>
        <taxon>Umbelopsis</taxon>
    </lineage>
</organism>
<dbReference type="PANTHER" id="PTHR47655">
    <property type="entry name" value="QUINIC ACID UTILIZATION ACTIVATOR"/>
    <property type="match status" value="1"/>
</dbReference>
<comment type="caution">
    <text evidence="3">The sequence shown here is derived from an EMBL/GenBank/DDBJ whole genome shotgun (WGS) entry which is preliminary data.</text>
</comment>